<evidence type="ECO:0000256" key="1">
    <source>
        <dbReference type="SAM" id="MobiDB-lite"/>
    </source>
</evidence>
<feature type="compositionally biased region" description="Basic residues" evidence="1">
    <location>
        <begin position="197"/>
        <end position="214"/>
    </location>
</feature>
<dbReference type="AlphaFoldDB" id="A0A3L6T3Z3"/>
<dbReference type="Proteomes" id="UP000275267">
    <property type="component" value="Unassembled WGS sequence"/>
</dbReference>
<reference evidence="3" key="1">
    <citation type="journal article" date="2019" name="Nat. Commun.">
        <title>The genome of broomcorn millet.</title>
        <authorList>
            <person name="Zou C."/>
            <person name="Miki D."/>
            <person name="Li D."/>
            <person name="Tang Q."/>
            <person name="Xiao L."/>
            <person name="Rajput S."/>
            <person name="Deng P."/>
            <person name="Jia W."/>
            <person name="Huang R."/>
            <person name="Zhang M."/>
            <person name="Sun Y."/>
            <person name="Hu J."/>
            <person name="Fu X."/>
            <person name="Schnable P.S."/>
            <person name="Li F."/>
            <person name="Zhang H."/>
            <person name="Feng B."/>
            <person name="Zhu X."/>
            <person name="Liu R."/>
            <person name="Schnable J.C."/>
            <person name="Zhu J.-K."/>
            <person name="Zhang H."/>
        </authorList>
    </citation>
    <scope>NUCLEOTIDE SEQUENCE [LARGE SCALE GENOMIC DNA]</scope>
</reference>
<accession>A0A3L6T3Z3</accession>
<dbReference type="EMBL" id="PQIB02000003">
    <property type="protein sequence ID" value="RLN30124.1"/>
    <property type="molecule type" value="Genomic_DNA"/>
</dbReference>
<evidence type="ECO:0000313" key="3">
    <source>
        <dbReference type="Proteomes" id="UP000275267"/>
    </source>
</evidence>
<keyword evidence="3" id="KW-1185">Reference proteome</keyword>
<sequence>MKRSFCPWTHLSSSFTHSFASPSLPIPGLRRWVLLRAPVATSAGCATSVTRTMLPPFVATVVAKAGASAPPATVVAADLGVSAPPTAAGCSCPLARWPRPLAVARRLCDDCGGGGGTANSAPRLHQRPAAVGRSHPPGHARWRRAPRSLAGWARPGGGVAVRSGVPPDARATGSGRRGGAVGGPDVRATGSSVAGSARRRRGRGLHQHERRRGGPCRAAGAEKARGRQVTTRRITARRSPAWSSLGFFFSVVEKADGRMDKVRRRTSDRSQQNVQGVFLSFCD</sequence>
<organism evidence="2 3">
    <name type="scientific">Panicum miliaceum</name>
    <name type="common">Proso millet</name>
    <name type="synonym">Broomcorn millet</name>
    <dbReference type="NCBI Taxonomy" id="4540"/>
    <lineage>
        <taxon>Eukaryota</taxon>
        <taxon>Viridiplantae</taxon>
        <taxon>Streptophyta</taxon>
        <taxon>Embryophyta</taxon>
        <taxon>Tracheophyta</taxon>
        <taxon>Spermatophyta</taxon>
        <taxon>Magnoliopsida</taxon>
        <taxon>Liliopsida</taxon>
        <taxon>Poales</taxon>
        <taxon>Poaceae</taxon>
        <taxon>PACMAD clade</taxon>
        <taxon>Panicoideae</taxon>
        <taxon>Panicodae</taxon>
        <taxon>Paniceae</taxon>
        <taxon>Panicinae</taxon>
        <taxon>Panicum</taxon>
        <taxon>Panicum sect. Panicum</taxon>
    </lineage>
</organism>
<comment type="caution">
    <text evidence="2">The sequence shown here is derived from an EMBL/GenBank/DDBJ whole genome shotgun (WGS) entry which is preliminary data.</text>
</comment>
<proteinExistence type="predicted"/>
<protein>
    <submittedName>
        <fullName evidence="2">Uncharacterized protein</fullName>
    </submittedName>
</protein>
<feature type="compositionally biased region" description="Low complexity" evidence="1">
    <location>
        <begin position="183"/>
        <end position="196"/>
    </location>
</feature>
<gene>
    <name evidence="2" type="ORF">C2845_PM05G34250</name>
</gene>
<evidence type="ECO:0000313" key="2">
    <source>
        <dbReference type="EMBL" id="RLN30124.1"/>
    </source>
</evidence>
<feature type="region of interest" description="Disordered" evidence="1">
    <location>
        <begin position="150"/>
        <end position="225"/>
    </location>
</feature>
<name>A0A3L6T3Z3_PANMI</name>